<dbReference type="Proteomes" id="UP000003277">
    <property type="component" value="Unassembled WGS sequence"/>
</dbReference>
<reference evidence="5 6" key="1">
    <citation type="submission" date="2011-11" db="EMBL/GenBank/DDBJ databases">
        <title>The Genome Sequence of Dialister succinatiphilus YIT 11850.</title>
        <authorList>
            <consortium name="The Broad Institute Genome Sequencing Platform"/>
            <person name="Earl A."/>
            <person name="Ward D."/>
            <person name="Feldgarden M."/>
            <person name="Gevers D."/>
            <person name="Morotomi M."/>
            <person name="Young S.K."/>
            <person name="Zeng Q."/>
            <person name="Gargeya S."/>
            <person name="Fitzgerald M."/>
            <person name="Haas B."/>
            <person name="Abouelleil A."/>
            <person name="Alvarado L."/>
            <person name="Arachchi H.M."/>
            <person name="Berlin A."/>
            <person name="Brown A."/>
            <person name="Chapman S.B."/>
            <person name="Dunbar C."/>
            <person name="Gearin G."/>
            <person name="Goldberg J."/>
            <person name="Griggs A."/>
            <person name="Gujja S."/>
            <person name="Heiman D."/>
            <person name="Howarth C."/>
            <person name="Lui A."/>
            <person name="MacDonald P.J.P."/>
            <person name="Montmayeur A."/>
            <person name="Murphy C."/>
            <person name="Neiman D."/>
            <person name="Pearson M."/>
            <person name="Priest M."/>
            <person name="Roberts A."/>
            <person name="Saif S."/>
            <person name="Shea T."/>
            <person name="Sisk P."/>
            <person name="Stolte C."/>
            <person name="Sykes S."/>
            <person name="Wortman J."/>
            <person name="Nusbaum C."/>
            <person name="Birren B."/>
        </authorList>
    </citation>
    <scope>NUCLEOTIDE SEQUENCE [LARGE SCALE GENOMIC DNA]</scope>
    <source>
        <strain evidence="5 6">YIT 11850</strain>
    </source>
</reference>
<dbReference type="GO" id="GO:0015074">
    <property type="term" value="P:DNA integration"/>
    <property type="evidence" value="ECO:0007669"/>
    <property type="project" value="UniProtKB-KW"/>
</dbReference>
<keyword evidence="3" id="KW-0233">DNA recombination</keyword>
<evidence type="ECO:0000313" key="6">
    <source>
        <dbReference type="Proteomes" id="UP000003277"/>
    </source>
</evidence>
<dbReference type="eggNOG" id="COG4974">
    <property type="taxonomic scope" value="Bacteria"/>
</dbReference>
<dbReference type="SUPFAM" id="SSF56349">
    <property type="entry name" value="DNA breaking-rejoining enzymes"/>
    <property type="match status" value="1"/>
</dbReference>
<sequence>MQGLSYASKKKVRNLLSLTFAYARKMEYTSRDFTGLIHIGRNRPVNPHHAISKRKINQLWKLVSTVPDVDLVLILIYTGLRNGELRNLLKSDINRRQKFLRVTKSKTAAGIRIVPIHHLIWPLIEKRLASEGPYLVNVQGKPYDYSRFARTFRRVMKLVHGEKHKPHDTRHTCATLLDGAEVNENARKMILGHARQGVTNSVYTHKTLRQLRKAIESL</sequence>
<name>H1CYW2_9FIRM</name>
<dbReference type="PROSITE" id="PS51898">
    <property type="entry name" value="TYR_RECOMBINASE"/>
    <property type="match status" value="1"/>
</dbReference>
<keyword evidence="2" id="KW-0229">DNA integration</keyword>
<dbReference type="PANTHER" id="PTHR30629">
    <property type="entry name" value="PROPHAGE INTEGRASE"/>
    <property type="match status" value="1"/>
</dbReference>
<evidence type="ECO:0000313" key="5">
    <source>
        <dbReference type="EMBL" id="EHO63533.1"/>
    </source>
</evidence>
<comment type="similarity">
    <text evidence="1">Belongs to the 'phage' integrase family.</text>
</comment>
<dbReference type="PANTHER" id="PTHR30629:SF2">
    <property type="entry name" value="PROPHAGE INTEGRASE INTS-RELATED"/>
    <property type="match status" value="1"/>
</dbReference>
<dbReference type="HOGENOM" id="CLU_027562_1_0_9"/>
<dbReference type="InterPro" id="IPR011010">
    <property type="entry name" value="DNA_brk_join_enz"/>
</dbReference>
<gene>
    <name evidence="5" type="ORF">HMPREF9453_00550</name>
</gene>
<accession>H1CYW2</accession>
<evidence type="ECO:0000256" key="2">
    <source>
        <dbReference type="ARBA" id="ARBA00022908"/>
    </source>
</evidence>
<dbReference type="GO" id="GO:0006310">
    <property type="term" value="P:DNA recombination"/>
    <property type="evidence" value="ECO:0007669"/>
    <property type="project" value="UniProtKB-KW"/>
</dbReference>
<protein>
    <recommendedName>
        <fullName evidence="4">Tyr recombinase domain-containing protein</fullName>
    </recommendedName>
</protein>
<dbReference type="EMBL" id="ADLT01000015">
    <property type="protein sequence ID" value="EHO63533.1"/>
    <property type="molecule type" value="Genomic_DNA"/>
</dbReference>
<dbReference type="AlphaFoldDB" id="H1CYW2"/>
<evidence type="ECO:0000256" key="3">
    <source>
        <dbReference type="ARBA" id="ARBA00023172"/>
    </source>
</evidence>
<dbReference type="InterPro" id="IPR002104">
    <property type="entry name" value="Integrase_catalytic"/>
</dbReference>
<evidence type="ECO:0000256" key="1">
    <source>
        <dbReference type="ARBA" id="ARBA00008857"/>
    </source>
</evidence>
<dbReference type="GO" id="GO:0003677">
    <property type="term" value="F:DNA binding"/>
    <property type="evidence" value="ECO:0007669"/>
    <property type="project" value="InterPro"/>
</dbReference>
<evidence type="ECO:0000259" key="4">
    <source>
        <dbReference type="PROSITE" id="PS51898"/>
    </source>
</evidence>
<dbReference type="InterPro" id="IPR050808">
    <property type="entry name" value="Phage_Integrase"/>
</dbReference>
<keyword evidence="6" id="KW-1185">Reference proteome</keyword>
<dbReference type="PATRIC" id="fig|742743.3.peg.566"/>
<organism evidence="5 6">
    <name type="scientific">Dialister succinatiphilus YIT 11850</name>
    <dbReference type="NCBI Taxonomy" id="742743"/>
    <lineage>
        <taxon>Bacteria</taxon>
        <taxon>Bacillati</taxon>
        <taxon>Bacillota</taxon>
        <taxon>Negativicutes</taxon>
        <taxon>Veillonellales</taxon>
        <taxon>Veillonellaceae</taxon>
        <taxon>Dialister</taxon>
    </lineage>
</organism>
<dbReference type="Gene3D" id="1.10.443.10">
    <property type="entry name" value="Intergrase catalytic core"/>
    <property type="match status" value="1"/>
</dbReference>
<dbReference type="Pfam" id="PF00589">
    <property type="entry name" value="Phage_integrase"/>
    <property type="match status" value="1"/>
</dbReference>
<comment type="caution">
    <text evidence="5">The sequence shown here is derived from an EMBL/GenBank/DDBJ whole genome shotgun (WGS) entry which is preliminary data.</text>
</comment>
<feature type="domain" description="Tyr recombinase" evidence="4">
    <location>
        <begin position="46"/>
        <end position="216"/>
    </location>
</feature>
<dbReference type="InterPro" id="IPR013762">
    <property type="entry name" value="Integrase-like_cat_sf"/>
</dbReference>
<proteinExistence type="inferred from homology"/>